<dbReference type="PANTHER" id="PTHR46796:SF2">
    <property type="entry name" value="TRANSCRIPTIONAL REGULATORY PROTEIN"/>
    <property type="match status" value="1"/>
</dbReference>
<keyword evidence="7" id="KW-1185">Reference proteome</keyword>
<dbReference type="Pfam" id="PF12833">
    <property type="entry name" value="HTH_18"/>
    <property type="match status" value="1"/>
</dbReference>
<dbReference type="InterPro" id="IPR018062">
    <property type="entry name" value="HTH_AraC-typ_CS"/>
</dbReference>
<keyword evidence="2" id="KW-0238">DNA-binding</keyword>
<keyword evidence="4" id="KW-0804">Transcription</keyword>
<evidence type="ECO:0000256" key="1">
    <source>
        <dbReference type="ARBA" id="ARBA00023015"/>
    </source>
</evidence>
<dbReference type="InterPro" id="IPR018060">
    <property type="entry name" value="HTH_AraC"/>
</dbReference>
<reference evidence="6" key="1">
    <citation type="journal article" date="2022" name="Cell">
        <title>Design, construction, and in vivo augmentation of a complex gut microbiome.</title>
        <authorList>
            <person name="Cheng A.G."/>
            <person name="Ho P.Y."/>
            <person name="Aranda-Diaz A."/>
            <person name="Jain S."/>
            <person name="Yu F.B."/>
            <person name="Meng X."/>
            <person name="Wang M."/>
            <person name="Iakiviak M."/>
            <person name="Nagashima K."/>
            <person name="Zhao A."/>
            <person name="Murugkar P."/>
            <person name="Patil A."/>
            <person name="Atabakhsh K."/>
            <person name="Weakley A."/>
            <person name="Yan J."/>
            <person name="Brumbaugh A.R."/>
            <person name="Higginbottom S."/>
            <person name="Dimas A."/>
            <person name="Shiver A.L."/>
            <person name="Deutschbauer A."/>
            <person name="Neff N."/>
            <person name="Sonnenburg J.L."/>
            <person name="Huang K.C."/>
            <person name="Fischbach M.A."/>
        </authorList>
    </citation>
    <scope>NUCLEOTIDE SEQUENCE</scope>
    <source>
        <strain evidence="6">DSM 19829</strain>
    </source>
</reference>
<evidence type="ECO:0000256" key="4">
    <source>
        <dbReference type="ARBA" id="ARBA00023163"/>
    </source>
</evidence>
<dbReference type="Gene3D" id="1.10.10.60">
    <property type="entry name" value="Homeodomain-like"/>
    <property type="match status" value="2"/>
</dbReference>
<dbReference type="InterPro" id="IPR003313">
    <property type="entry name" value="AraC-bd"/>
</dbReference>
<evidence type="ECO:0000313" key="6">
    <source>
        <dbReference type="EMBL" id="UWP61346.1"/>
    </source>
</evidence>
<accession>A0ABY5VMI3</accession>
<keyword evidence="3" id="KW-0010">Activator</keyword>
<dbReference type="InterPro" id="IPR020449">
    <property type="entry name" value="Tscrpt_reg_AraC-type_HTH"/>
</dbReference>
<dbReference type="PROSITE" id="PS00041">
    <property type="entry name" value="HTH_ARAC_FAMILY_1"/>
    <property type="match status" value="1"/>
</dbReference>
<dbReference type="InterPro" id="IPR037923">
    <property type="entry name" value="HTH-like"/>
</dbReference>
<gene>
    <name evidence="6" type="ORF">NQ502_03365</name>
</gene>
<evidence type="ECO:0000256" key="2">
    <source>
        <dbReference type="ARBA" id="ARBA00023125"/>
    </source>
</evidence>
<evidence type="ECO:0000256" key="3">
    <source>
        <dbReference type="ARBA" id="ARBA00023159"/>
    </source>
</evidence>
<protein>
    <submittedName>
        <fullName evidence="6">AraC family transcriptional regulator</fullName>
    </submittedName>
</protein>
<dbReference type="Gene3D" id="2.60.120.10">
    <property type="entry name" value="Jelly Rolls"/>
    <property type="match status" value="1"/>
</dbReference>
<dbReference type="SMART" id="SM00342">
    <property type="entry name" value="HTH_ARAC"/>
    <property type="match status" value="1"/>
</dbReference>
<name>A0ABY5VMI3_9FIRM</name>
<dbReference type="RefSeq" id="WP_028529490.1">
    <property type="nucleotide sequence ID" value="NZ_CABLBR010000026.1"/>
</dbReference>
<dbReference type="PROSITE" id="PS01124">
    <property type="entry name" value="HTH_ARAC_FAMILY_2"/>
    <property type="match status" value="1"/>
</dbReference>
<keyword evidence="1" id="KW-0805">Transcription regulation</keyword>
<sequence length="280" mass="32347">MKQPHEKRQICYDHTLQIEAYQLKGIVQKFPNHFHECYVIGYVERGSRHLKCNQQEYALEKGDLVLFNPLDKHFCEPVNGEDLDYRAINIPADVMIKAARDITGAPYTPHFTSTVVRQSDAAQSVNSLYTAVTEHQTSFEKEEAFFFLLEQIIKEHSETFENADVSTPDSWIIQICRFMEDSYEQEISLDDLSAFAGLSKSYLLRSFTRQMGISPYRYLQTVRINQAKKLLETGTPVIDTAAKTGFSDQSHFTNFFRNFIGLTPKQYQRIFTAEVSHETK</sequence>
<proteinExistence type="predicted"/>
<dbReference type="PANTHER" id="PTHR46796">
    <property type="entry name" value="HTH-TYPE TRANSCRIPTIONAL ACTIVATOR RHAS-RELATED"/>
    <property type="match status" value="1"/>
</dbReference>
<dbReference type="InterPro" id="IPR014710">
    <property type="entry name" value="RmlC-like_jellyroll"/>
</dbReference>
<dbReference type="EMBL" id="CP102290">
    <property type="protein sequence ID" value="UWP61346.1"/>
    <property type="molecule type" value="Genomic_DNA"/>
</dbReference>
<dbReference type="SUPFAM" id="SSF51215">
    <property type="entry name" value="Regulatory protein AraC"/>
    <property type="match status" value="1"/>
</dbReference>
<feature type="domain" description="HTH araC/xylS-type" evidence="5">
    <location>
        <begin position="173"/>
        <end position="270"/>
    </location>
</feature>
<dbReference type="SUPFAM" id="SSF46689">
    <property type="entry name" value="Homeodomain-like"/>
    <property type="match status" value="2"/>
</dbReference>
<organism evidence="6 7">
    <name type="scientific">Ruminococcus gauvreauii</name>
    <dbReference type="NCBI Taxonomy" id="438033"/>
    <lineage>
        <taxon>Bacteria</taxon>
        <taxon>Bacillati</taxon>
        <taxon>Bacillota</taxon>
        <taxon>Clostridia</taxon>
        <taxon>Eubacteriales</taxon>
        <taxon>Oscillospiraceae</taxon>
        <taxon>Ruminococcus</taxon>
    </lineage>
</organism>
<evidence type="ECO:0000259" key="5">
    <source>
        <dbReference type="PROSITE" id="PS01124"/>
    </source>
</evidence>
<dbReference type="InterPro" id="IPR050204">
    <property type="entry name" value="AraC_XylS_family_regulators"/>
</dbReference>
<dbReference type="Proteomes" id="UP001060164">
    <property type="component" value="Chromosome"/>
</dbReference>
<dbReference type="PRINTS" id="PR00032">
    <property type="entry name" value="HTHARAC"/>
</dbReference>
<dbReference type="Pfam" id="PF02311">
    <property type="entry name" value="AraC_binding"/>
    <property type="match status" value="1"/>
</dbReference>
<dbReference type="InterPro" id="IPR009057">
    <property type="entry name" value="Homeodomain-like_sf"/>
</dbReference>
<evidence type="ECO:0000313" key="7">
    <source>
        <dbReference type="Proteomes" id="UP001060164"/>
    </source>
</evidence>